<organism evidence="9 10">
    <name type="scientific">Parasedimentitalea psychrophila</name>
    <dbReference type="NCBI Taxonomy" id="2997337"/>
    <lineage>
        <taxon>Bacteria</taxon>
        <taxon>Pseudomonadati</taxon>
        <taxon>Pseudomonadota</taxon>
        <taxon>Alphaproteobacteria</taxon>
        <taxon>Rhodobacterales</taxon>
        <taxon>Paracoccaceae</taxon>
        <taxon>Parasedimentitalea</taxon>
    </lineage>
</organism>
<comment type="function">
    <text evidence="8">Catalyzes the condensation of pantoate with beta-alanine in an ATP-dependent reaction via a pantoyl-adenylate intermediate.</text>
</comment>
<accession>A0A9Y2P2H7</accession>
<dbReference type="InterPro" id="IPR042176">
    <property type="entry name" value="Pantoate_ligase_C"/>
</dbReference>
<dbReference type="PANTHER" id="PTHR21299">
    <property type="entry name" value="CYTIDYLATE KINASE/PANTOATE-BETA-ALANINE LIGASE"/>
    <property type="match status" value="1"/>
</dbReference>
<reference evidence="9 10" key="1">
    <citation type="submission" date="2023-06" db="EMBL/GenBank/DDBJ databases">
        <title>Parasedimentitalea psychrophila sp. nov., a psychrophilic bacterium isolated from deep-sea sediment.</title>
        <authorList>
            <person name="Li A."/>
        </authorList>
    </citation>
    <scope>NUCLEOTIDE SEQUENCE [LARGE SCALE GENOMIC DNA]</scope>
    <source>
        <strain evidence="9 10">QS115</strain>
    </source>
</reference>
<keyword evidence="6 8" id="KW-0067">ATP-binding</keyword>
<protein>
    <recommendedName>
        <fullName evidence="8">Pantothenate synthetase</fullName>
        <shortName evidence="8">PS</shortName>
        <ecNumber evidence="8">6.3.2.1</ecNumber>
    </recommendedName>
    <alternativeName>
        <fullName evidence="8">Pantoate--beta-alanine ligase</fullName>
    </alternativeName>
    <alternativeName>
        <fullName evidence="8">Pantoate-activating enzyme</fullName>
    </alternativeName>
</protein>
<evidence type="ECO:0000313" key="9">
    <source>
        <dbReference type="EMBL" id="WIY26671.1"/>
    </source>
</evidence>
<dbReference type="GO" id="GO:0004592">
    <property type="term" value="F:pantoate-beta-alanine ligase activity"/>
    <property type="evidence" value="ECO:0007669"/>
    <property type="project" value="UniProtKB-UniRule"/>
</dbReference>
<dbReference type="EMBL" id="CP127247">
    <property type="protein sequence ID" value="WIY26671.1"/>
    <property type="molecule type" value="Genomic_DNA"/>
</dbReference>
<keyword evidence="3 8" id="KW-0436">Ligase</keyword>
<feature type="binding site" evidence="8">
    <location>
        <position position="155"/>
    </location>
    <ligand>
        <name>(R)-pantoate</name>
        <dbReference type="ChEBI" id="CHEBI:15980"/>
    </ligand>
</feature>
<dbReference type="NCBIfam" id="TIGR00018">
    <property type="entry name" value="panC"/>
    <property type="match status" value="1"/>
</dbReference>
<dbReference type="InterPro" id="IPR003721">
    <property type="entry name" value="Pantoate_ligase"/>
</dbReference>
<dbReference type="Proteomes" id="UP001238334">
    <property type="component" value="Chromosome"/>
</dbReference>
<comment type="similarity">
    <text evidence="2 8">Belongs to the pantothenate synthetase family.</text>
</comment>
<comment type="miscellaneous">
    <text evidence="8">The reaction proceeds by a bi uni uni bi ping pong mechanism.</text>
</comment>
<keyword evidence="5 8" id="KW-0547">Nucleotide-binding</keyword>
<dbReference type="AlphaFoldDB" id="A0A9Y2P2H7"/>
<dbReference type="Gene3D" id="3.30.1300.10">
    <property type="entry name" value="Pantoate-beta-alanine ligase, C-terminal domain"/>
    <property type="match status" value="1"/>
</dbReference>
<dbReference type="InterPro" id="IPR014729">
    <property type="entry name" value="Rossmann-like_a/b/a_fold"/>
</dbReference>
<dbReference type="GO" id="GO:0005829">
    <property type="term" value="C:cytosol"/>
    <property type="evidence" value="ECO:0007669"/>
    <property type="project" value="TreeGrafter"/>
</dbReference>
<evidence type="ECO:0000256" key="6">
    <source>
        <dbReference type="ARBA" id="ARBA00022840"/>
    </source>
</evidence>
<evidence type="ECO:0000256" key="1">
    <source>
        <dbReference type="ARBA" id="ARBA00004990"/>
    </source>
</evidence>
<evidence type="ECO:0000256" key="3">
    <source>
        <dbReference type="ARBA" id="ARBA00022598"/>
    </source>
</evidence>
<feature type="binding site" evidence="8">
    <location>
        <position position="63"/>
    </location>
    <ligand>
        <name>(R)-pantoate</name>
        <dbReference type="ChEBI" id="CHEBI:15980"/>
    </ligand>
</feature>
<proteinExistence type="inferred from homology"/>
<feature type="binding site" evidence="8">
    <location>
        <begin position="149"/>
        <end position="152"/>
    </location>
    <ligand>
        <name>ATP</name>
        <dbReference type="ChEBI" id="CHEBI:30616"/>
    </ligand>
</feature>
<dbReference type="InterPro" id="IPR004821">
    <property type="entry name" value="Cyt_trans-like"/>
</dbReference>
<evidence type="ECO:0000256" key="2">
    <source>
        <dbReference type="ARBA" id="ARBA00009256"/>
    </source>
</evidence>
<dbReference type="GO" id="GO:0015940">
    <property type="term" value="P:pantothenate biosynthetic process"/>
    <property type="evidence" value="ECO:0007669"/>
    <property type="project" value="UniProtKB-UniRule"/>
</dbReference>
<keyword evidence="4 8" id="KW-0566">Pantothenate biosynthesis</keyword>
<comment type="subcellular location">
    <subcellularLocation>
        <location evidence="8">Cytoplasm</location>
    </subcellularLocation>
</comment>
<keyword evidence="8" id="KW-0963">Cytoplasm</keyword>
<dbReference type="KEGG" id="ppso:QPJ95_07070"/>
<comment type="pathway">
    <text evidence="1 8">Cofactor biosynthesis; (R)-pantothenate biosynthesis; (R)-pantothenate from (R)-pantoate and beta-alanine: step 1/1.</text>
</comment>
<feature type="binding site" evidence="8">
    <location>
        <position position="63"/>
    </location>
    <ligand>
        <name>beta-alanine</name>
        <dbReference type="ChEBI" id="CHEBI:57966"/>
    </ligand>
</feature>
<feature type="binding site" evidence="8">
    <location>
        <begin position="32"/>
        <end position="39"/>
    </location>
    <ligand>
        <name>ATP</name>
        <dbReference type="ChEBI" id="CHEBI:30616"/>
    </ligand>
</feature>
<feature type="binding site" evidence="8">
    <location>
        <begin position="186"/>
        <end position="189"/>
    </location>
    <ligand>
        <name>ATP</name>
        <dbReference type="ChEBI" id="CHEBI:30616"/>
    </ligand>
</feature>
<comment type="catalytic activity">
    <reaction evidence="7 8">
        <text>(R)-pantoate + beta-alanine + ATP = (R)-pantothenate + AMP + diphosphate + H(+)</text>
        <dbReference type="Rhea" id="RHEA:10912"/>
        <dbReference type="ChEBI" id="CHEBI:15378"/>
        <dbReference type="ChEBI" id="CHEBI:15980"/>
        <dbReference type="ChEBI" id="CHEBI:29032"/>
        <dbReference type="ChEBI" id="CHEBI:30616"/>
        <dbReference type="ChEBI" id="CHEBI:33019"/>
        <dbReference type="ChEBI" id="CHEBI:57966"/>
        <dbReference type="ChEBI" id="CHEBI:456215"/>
        <dbReference type="EC" id="6.3.2.1"/>
    </reaction>
</comment>
<dbReference type="HAMAP" id="MF_00158">
    <property type="entry name" value="PanC"/>
    <property type="match status" value="1"/>
</dbReference>
<dbReference type="SUPFAM" id="SSF52374">
    <property type="entry name" value="Nucleotidylyl transferase"/>
    <property type="match status" value="1"/>
</dbReference>
<gene>
    <name evidence="8 9" type="primary">panC</name>
    <name evidence="9" type="ORF">QPJ95_07070</name>
</gene>
<keyword evidence="10" id="KW-1185">Reference proteome</keyword>
<dbReference type="Gene3D" id="3.40.50.620">
    <property type="entry name" value="HUPs"/>
    <property type="match status" value="1"/>
</dbReference>
<feature type="active site" description="Proton donor" evidence="8">
    <location>
        <position position="39"/>
    </location>
</feature>
<comment type="subunit">
    <text evidence="8">Homodimer.</text>
</comment>
<dbReference type="CDD" id="cd00560">
    <property type="entry name" value="PanC"/>
    <property type="match status" value="1"/>
</dbReference>
<dbReference type="EC" id="6.3.2.1" evidence="8"/>
<name>A0A9Y2P2H7_9RHOB</name>
<evidence type="ECO:0000256" key="4">
    <source>
        <dbReference type="ARBA" id="ARBA00022655"/>
    </source>
</evidence>
<dbReference type="PANTHER" id="PTHR21299:SF1">
    <property type="entry name" value="PANTOATE--BETA-ALANINE LIGASE"/>
    <property type="match status" value="1"/>
</dbReference>
<dbReference type="GO" id="GO:0005524">
    <property type="term" value="F:ATP binding"/>
    <property type="evidence" value="ECO:0007669"/>
    <property type="project" value="UniProtKB-KW"/>
</dbReference>
<dbReference type="NCBIfam" id="TIGR00125">
    <property type="entry name" value="cyt_tran_rel"/>
    <property type="match status" value="1"/>
</dbReference>
<evidence type="ECO:0000256" key="5">
    <source>
        <dbReference type="ARBA" id="ARBA00022741"/>
    </source>
</evidence>
<feature type="binding site" evidence="8">
    <location>
        <position position="178"/>
    </location>
    <ligand>
        <name>ATP</name>
        <dbReference type="ChEBI" id="CHEBI:30616"/>
    </ligand>
</feature>
<sequence>MTAPILRRLSDLRARHAGWIRAGERVAVVPTMGALHAGHLSLVEAACAACDRVIVTIFVNPRQFNNAADLANYPRTEHRDAEKLSGLDVDVIYVPGGDQIYPEGFSSNVSVSGVSDVLEGEFRPGHFDGVATVVAKLFLQTGAHQAFFGQKDFQQLMVVKRMARDLDIPIEVIGCPTVREASGLAMSSRNQRLSPEGLERAAKLYPIMQQVAARLAGGEGFAPLAAEARDQLNKAGFKDTEYFDLRCEEHLQLLQYPTRPARLLVASWMDGIRLIDNIAVDVLTT</sequence>
<evidence type="ECO:0000256" key="8">
    <source>
        <dbReference type="HAMAP-Rule" id="MF_00158"/>
    </source>
</evidence>
<dbReference type="RefSeq" id="WP_270917596.1">
    <property type="nucleotide sequence ID" value="NZ_CP127247.1"/>
</dbReference>
<dbReference type="Pfam" id="PF02569">
    <property type="entry name" value="Pantoate_ligase"/>
    <property type="match status" value="1"/>
</dbReference>
<evidence type="ECO:0000256" key="7">
    <source>
        <dbReference type="ARBA" id="ARBA00048258"/>
    </source>
</evidence>
<evidence type="ECO:0000313" key="10">
    <source>
        <dbReference type="Proteomes" id="UP001238334"/>
    </source>
</evidence>